<evidence type="ECO:0000259" key="1">
    <source>
        <dbReference type="Pfam" id="PF12697"/>
    </source>
</evidence>
<protein>
    <submittedName>
        <fullName evidence="2">Alpha/beta-hydrolase</fullName>
    </submittedName>
</protein>
<dbReference type="Proteomes" id="UP001610563">
    <property type="component" value="Unassembled WGS sequence"/>
</dbReference>
<sequence length="245" mass="25974">MPPPTIVIVPGLWLGSRPYELLVEEMKKLAPSLTEFIYAPLISTGTCSPGNPTMYDDAMGIRGIIKPLVEAGKRLVIVGHSAGAFLSAMATEDLEVGGKFAAPSGGSGGGGVERFVFIAGGILPLGAPHPELDFLDVRGGEAYCRTPDELLFHDVEPAVAAKYESFFKCQPAEGWAGDCTYCGWEKVPSSYILTEHDRVVPPHVQEACAAIAQSDVIRIPTGHLPMLSDPKLLAEKVVGCLGLDA</sequence>
<evidence type="ECO:0000313" key="2">
    <source>
        <dbReference type="EMBL" id="KAL2786143.1"/>
    </source>
</evidence>
<gene>
    <name evidence="2" type="ORF">BJX66DRAFT_313458</name>
</gene>
<evidence type="ECO:0000313" key="3">
    <source>
        <dbReference type="Proteomes" id="UP001610563"/>
    </source>
</evidence>
<keyword evidence="3" id="KW-1185">Reference proteome</keyword>
<dbReference type="InterPro" id="IPR052897">
    <property type="entry name" value="Sec-Metab_Biosynth_Hydrolase"/>
</dbReference>
<dbReference type="Pfam" id="PF12697">
    <property type="entry name" value="Abhydrolase_6"/>
    <property type="match status" value="1"/>
</dbReference>
<comment type="caution">
    <text evidence="2">The sequence shown here is derived from an EMBL/GenBank/DDBJ whole genome shotgun (WGS) entry which is preliminary data.</text>
</comment>
<feature type="domain" description="AB hydrolase-1" evidence="1">
    <location>
        <begin position="6"/>
        <end position="235"/>
    </location>
</feature>
<dbReference type="SUPFAM" id="SSF53474">
    <property type="entry name" value="alpha/beta-Hydrolases"/>
    <property type="match status" value="1"/>
</dbReference>
<name>A0ABR4FSA3_9EURO</name>
<dbReference type="PANTHER" id="PTHR37017">
    <property type="entry name" value="AB HYDROLASE-1 DOMAIN-CONTAINING PROTEIN-RELATED"/>
    <property type="match status" value="1"/>
</dbReference>
<accession>A0ABR4FSA3</accession>
<dbReference type="Gene3D" id="3.40.50.1820">
    <property type="entry name" value="alpha/beta hydrolase"/>
    <property type="match status" value="1"/>
</dbReference>
<proteinExistence type="predicted"/>
<dbReference type="EMBL" id="JBFTWV010000125">
    <property type="protein sequence ID" value="KAL2786143.1"/>
    <property type="molecule type" value="Genomic_DNA"/>
</dbReference>
<dbReference type="PANTHER" id="PTHR37017:SF3">
    <property type="entry name" value="AB HYDROLASE-1 DOMAIN-CONTAINING PROTEIN"/>
    <property type="match status" value="1"/>
</dbReference>
<organism evidence="2 3">
    <name type="scientific">Aspergillus keveii</name>
    <dbReference type="NCBI Taxonomy" id="714993"/>
    <lineage>
        <taxon>Eukaryota</taxon>
        <taxon>Fungi</taxon>
        <taxon>Dikarya</taxon>
        <taxon>Ascomycota</taxon>
        <taxon>Pezizomycotina</taxon>
        <taxon>Eurotiomycetes</taxon>
        <taxon>Eurotiomycetidae</taxon>
        <taxon>Eurotiales</taxon>
        <taxon>Aspergillaceae</taxon>
        <taxon>Aspergillus</taxon>
        <taxon>Aspergillus subgen. Nidulantes</taxon>
    </lineage>
</organism>
<dbReference type="InterPro" id="IPR029058">
    <property type="entry name" value="AB_hydrolase_fold"/>
</dbReference>
<reference evidence="2 3" key="1">
    <citation type="submission" date="2024-07" db="EMBL/GenBank/DDBJ databases">
        <title>Section-level genome sequencing and comparative genomics of Aspergillus sections Usti and Cavernicolus.</title>
        <authorList>
            <consortium name="Lawrence Berkeley National Laboratory"/>
            <person name="Nybo J.L."/>
            <person name="Vesth T.C."/>
            <person name="Theobald S."/>
            <person name="Frisvad J.C."/>
            <person name="Larsen T.O."/>
            <person name="Kjaerboelling I."/>
            <person name="Rothschild-Mancinelli K."/>
            <person name="Lyhne E.K."/>
            <person name="Kogle M.E."/>
            <person name="Barry K."/>
            <person name="Clum A."/>
            <person name="Na H."/>
            <person name="Ledsgaard L."/>
            <person name="Lin J."/>
            <person name="Lipzen A."/>
            <person name="Kuo A."/>
            <person name="Riley R."/>
            <person name="Mondo S."/>
            <person name="Labutti K."/>
            <person name="Haridas S."/>
            <person name="Pangalinan J."/>
            <person name="Salamov A.A."/>
            <person name="Simmons B.A."/>
            <person name="Magnuson J.K."/>
            <person name="Chen J."/>
            <person name="Drula E."/>
            <person name="Henrissat B."/>
            <person name="Wiebenga A."/>
            <person name="Lubbers R.J."/>
            <person name="Gomes A.C."/>
            <person name="Makela M.R."/>
            <person name="Stajich J."/>
            <person name="Grigoriev I.V."/>
            <person name="Mortensen U.H."/>
            <person name="De Vries R.P."/>
            <person name="Baker S.E."/>
            <person name="Andersen M.R."/>
        </authorList>
    </citation>
    <scope>NUCLEOTIDE SEQUENCE [LARGE SCALE GENOMIC DNA]</scope>
    <source>
        <strain evidence="2 3">CBS 209.92</strain>
    </source>
</reference>
<dbReference type="InterPro" id="IPR000073">
    <property type="entry name" value="AB_hydrolase_1"/>
</dbReference>